<accession>A0AAW2BTX6</accession>
<keyword evidence="3" id="KW-1185">Reference proteome</keyword>
<dbReference type="Pfam" id="PF14214">
    <property type="entry name" value="Helitron_like_N"/>
    <property type="match status" value="1"/>
</dbReference>
<comment type="caution">
    <text evidence="2">The sequence shown here is derived from an EMBL/GenBank/DDBJ whole genome shotgun (WGS) entry which is preliminary data.</text>
</comment>
<feature type="domain" description="Helitron helicase-like" evidence="1">
    <location>
        <begin position="2"/>
        <end position="28"/>
    </location>
</feature>
<protein>
    <recommendedName>
        <fullName evidence="1">Helitron helicase-like domain-containing protein</fullName>
    </recommendedName>
</protein>
<evidence type="ECO:0000313" key="2">
    <source>
        <dbReference type="EMBL" id="KAK9988219.1"/>
    </source>
</evidence>
<reference evidence="2 3" key="1">
    <citation type="submission" date="2024-01" db="EMBL/GenBank/DDBJ databases">
        <title>A telomere-to-telomere, gap-free genome of sweet tea (Lithocarpus litseifolius).</title>
        <authorList>
            <person name="Zhou J."/>
        </authorList>
    </citation>
    <scope>NUCLEOTIDE SEQUENCE [LARGE SCALE GENOMIC DNA]</scope>
    <source>
        <strain evidence="2">Zhou-2022a</strain>
        <tissue evidence="2">Leaf</tissue>
    </source>
</reference>
<dbReference type="Proteomes" id="UP001459277">
    <property type="component" value="Unassembled WGS sequence"/>
</dbReference>
<organism evidence="2 3">
    <name type="scientific">Lithocarpus litseifolius</name>
    <dbReference type="NCBI Taxonomy" id="425828"/>
    <lineage>
        <taxon>Eukaryota</taxon>
        <taxon>Viridiplantae</taxon>
        <taxon>Streptophyta</taxon>
        <taxon>Embryophyta</taxon>
        <taxon>Tracheophyta</taxon>
        <taxon>Spermatophyta</taxon>
        <taxon>Magnoliopsida</taxon>
        <taxon>eudicotyledons</taxon>
        <taxon>Gunneridae</taxon>
        <taxon>Pentapetalae</taxon>
        <taxon>rosids</taxon>
        <taxon>fabids</taxon>
        <taxon>Fagales</taxon>
        <taxon>Fagaceae</taxon>
        <taxon>Lithocarpus</taxon>
    </lineage>
</organism>
<evidence type="ECO:0000313" key="3">
    <source>
        <dbReference type="Proteomes" id="UP001459277"/>
    </source>
</evidence>
<gene>
    <name evidence="2" type="ORF">SO802_028458</name>
</gene>
<dbReference type="InterPro" id="IPR025476">
    <property type="entry name" value="Helitron_helicase-like"/>
</dbReference>
<dbReference type="EMBL" id="JAZDWU010000010">
    <property type="protein sequence ID" value="KAK9988219.1"/>
    <property type="molecule type" value="Genomic_DNA"/>
</dbReference>
<sequence>MEIFGPVAAYVYVLEFQKRGLPRVHFLIILKSGSKILSPEAFNRIVSAELSDESENPHLFSVVVKQMMHGPCGILNPKNVCTKKNGKCKNHYPKEFCPVTT</sequence>
<evidence type="ECO:0000259" key="1">
    <source>
        <dbReference type="Pfam" id="PF14214"/>
    </source>
</evidence>
<proteinExistence type="predicted"/>
<name>A0AAW2BTX6_9ROSI</name>
<dbReference type="AlphaFoldDB" id="A0AAW2BTX6"/>